<protein>
    <submittedName>
        <fullName evidence="5">Restriction endonuclease subunit S</fullName>
    </submittedName>
</protein>
<dbReference type="KEGG" id="aant:HUK68_22015"/>
<keyword evidence="5" id="KW-0255">Endonuclease</keyword>
<organism evidence="5 6">
    <name type="scientific">Comamonas antarctica</name>
    <dbReference type="NCBI Taxonomy" id="2743470"/>
    <lineage>
        <taxon>Bacteria</taxon>
        <taxon>Pseudomonadati</taxon>
        <taxon>Pseudomonadota</taxon>
        <taxon>Betaproteobacteria</taxon>
        <taxon>Burkholderiales</taxon>
        <taxon>Comamonadaceae</taxon>
        <taxon>Comamonas</taxon>
    </lineage>
</organism>
<evidence type="ECO:0000256" key="1">
    <source>
        <dbReference type="ARBA" id="ARBA00010923"/>
    </source>
</evidence>
<evidence type="ECO:0000256" key="3">
    <source>
        <dbReference type="ARBA" id="ARBA00023125"/>
    </source>
</evidence>
<dbReference type="PANTHER" id="PTHR30408">
    <property type="entry name" value="TYPE-1 RESTRICTION ENZYME ECOKI SPECIFICITY PROTEIN"/>
    <property type="match status" value="1"/>
</dbReference>
<accession>A0A6N1X895</accession>
<dbReference type="Gene3D" id="1.10.287.1120">
    <property type="entry name" value="Bipartite methylase S protein"/>
    <property type="match status" value="1"/>
</dbReference>
<dbReference type="EMBL" id="CP054841">
    <property type="protein sequence ID" value="QKV55587.1"/>
    <property type="molecule type" value="Genomic_DNA"/>
</dbReference>
<dbReference type="GO" id="GO:0003677">
    <property type="term" value="F:DNA binding"/>
    <property type="evidence" value="ECO:0007669"/>
    <property type="project" value="UniProtKB-KW"/>
</dbReference>
<dbReference type="InterPro" id="IPR000055">
    <property type="entry name" value="Restrct_endonuc_typeI_TRD"/>
</dbReference>
<proteinExistence type="inferred from homology"/>
<dbReference type="RefSeq" id="WP_175506373.1">
    <property type="nucleotide sequence ID" value="NZ_CP054841.1"/>
</dbReference>
<dbReference type="CDD" id="cd17294">
    <property type="entry name" value="RMtype1_S_MmaC7ORF19P_TRD1-CR1_like"/>
    <property type="match status" value="1"/>
</dbReference>
<dbReference type="PANTHER" id="PTHR30408:SF12">
    <property type="entry name" value="TYPE I RESTRICTION ENZYME MJAVIII SPECIFICITY SUBUNIT"/>
    <property type="match status" value="1"/>
</dbReference>
<name>A0A6N1X895_9BURK</name>
<dbReference type="Pfam" id="PF01420">
    <property type="entry name" value="Methylase_S"/>
    <property type="match status" value="2"/>
</dbReference>
<feature type="domain" description="Type I restriction modification DNA specificity" evidence="4">
    <location>
        <begin position="22"/>
        <end position="195"/>
    </location>
</feature>
<dbReference type="InterPro" id="IPR052021">
    <property type="entry name" value="Type-I_RS_S_subunit"/>
</dbReference>
<dbReference type="Proteomes" id="UP000509579">
    <property type="component" value="Plasmid unnamed1"/>
</dbReference>
<feature type="domain" description="Type I restriction modification DNA specificity" evidence="4">
    <location>
        <begin position="297"/>
        <end position="405"/>
    </location>
</feature>
<keyword evidence="5" id="KW-0540">Nuclease</keyword>
<geneLocation type="plasmid" evidence="5 6">
    <name>unnamed1</name>
</geneLocation>
<keyword evidence="5" id="KW-0614">Plasmid</keyword>
<dbReference type="InterPro" id="IPR044946">
    <property type="entry name" value="Restrct_endonuc_typeI_TRD_sf"/>
</dbReference>
<keyword evidence="2" id="KW-0680">Restriction system</keyword>
<evidence type="ECO:0000259" key="4">
    <source>
        <dbReference type="Pfam" id="PF01420"/>
    </source>
</evidence>
<gene>
    <name evidence="5" type="ORF">HUK68_22015</name>
</gene>
<evidence type="ECO:0000313" key="5">
    <source>
        <dbReference type="EMBL" id="QKV55587.1"/>
    </source>
</evidence>
<dbReference type="AlphaFoldDB" id="A0A6N1X895"/>
<evidence type="ECO:0000256" key="2">
    <source>
        <dbReference type="ARBA" id="ARBA00022747"/>
    </source>
</evidence>
<keyword evidence="5" id="KW-0378">Hydrolase</keyword>
<dbReference type="GO" id="GO:0004519">
    <property type="term" value="F:endonuclease activity"/>
    <property type="evidence" value="ECO:0007669"/>
    <property type="project" value="UniProtKB-KW"/>
</dbReference>
<evidence type="ECO:0000313" key="6">
    <source>
        <dbReference type="Proteomes" id="UP000509579"/>
    </source>
</evidence>
<keyword evidence="3" id="KW-0238">DNA-binding</keyword>
<dbReference type="REBASE" id="399434">
    <property type="entry name" value="S.Asp16355ORF22010P"/>
</dbReference>
<dbReference type="GO" id="GO:0009307">
    <property type="term" value="P:DNA restriction-modification system"/>
    <property type="evidence" value="ECO:0007669"/>
    <property type="project" value="UniProtKB-KW"/>
</dbReference>
<keyword evidence="6" id="KW-1185">Reference proteome</keyword>
<comment type="similarity">
    <text evidence="1">Belongs to the type-I restriction system S methylase family.</text>
</comment>
<dbReference type="Gene3D" id="3.90.220.20">
    <property type="entry name" value="DNA methylase specificity domains"/>
    <property type="match status" value="2"/>
</dbReference>
<sequence length="446" mass="50080">MNRYKAYPEYEKSKLQWADRTPKHWNSVHLRWIAKLYAGGTPSKAIEEYWENGSVPWINSGEVNQGLISEVSTYITEAAYKNSSAKWIPKNALVMALAGQGKTKGMIAQLAIDATCNQSMAAIVSQDLQSSRYLFWWLHSNYQNIRNMAGGDLRDGLNLELLGDIGCPIPNVEEQLSIAAFLDHETAKIDALIEKQQWLIELLKEKRQAVISHAVTKGLNPNAPMKDSGVEWLGEVPAHWGMTKFHYKIDLLEGPGILANDFHDEGVPLLRIQNVKDKFVSRDYKTYLSPSKVRAKWEHFRVAQGDLIISCSATTGLVSEVGEDTVGAVPYTGLIRLRPQVKASITKEFIRCLVQSDLFFEQIKLLQSGSTIQHFGPYHLQQMHITLPALTEQNEIAKAVKEKTARLDKLISIADQQIELMQERRTALISAAVTGKIDVRDWQAAA</sequence>
<reference evidence="5 6" key="1">
    <citation type="submission" date="2020-06" db="EMBL/GenBank/DDBJ databases">
        <title>Acidovorax antarctica sp. nov., isolated from Corinth ice sheet soil, Antarctic Fields Peninsula.</title>
        <authorList>
            <person name="Xu Q."/>
            <person name="Peng F."/>
        </authorList>
    </citation>
    <scope>NUCLEOTIDE SEQUENCE [LARGE SCALE GENOMIC DNA]</scope>
    <source>
        <strain evidence="5 6">16-35-5</strain>
        <plasmid evidence="5 6">unnamed1</plasmid>
    </source>
</reference>
<dbReference type="SUPFAM" id="SSF116734">
    <property type="entry name" value="DNA methylase specificity domain"/>
    <property type="match status" value="2"/>
</dbReference>